<gene>
    <name evidence="2" type="ORF">GCM10011600_05590</name>
</gene>
<evidence type="ECO:0000256" key="1">
    <source>
        <dbReference type="SAM" id="Phobius"/>
    </source>
</evidence>
<reference evidence="2" key="1">
    <citation type="journal article" date="2014" name="Int. J. Syst. Evol. Microbiol.">
        <title>Complete genome sequence of Corynebacterium casei LMG S-19264T (=DSM 44701T), isolated from a smear-ripened cheese.</title>
        <authorList>
            <consortium name="US DOE Joint Genome Institute (JGI-PGF)"/>
            <person name="Walter F."/>
            <person name="Albersmeier A."/>
            <person name="Kalinowski J."/>
            <person name="Ruckert C."/>
        </authorList>
    </citation>
    <scope>NUCLEOTIDE SEQUENCE</scope>
    <source>
        <strain evidence="2">CGMCC 1.16548</strain>
    </source>
</reference>
<feature type="transmembrane region" description="Helical" evidence="1">
    <location>
        <begin position="113"/>
        <end position="136"/>
    </location>
</feature>
<protein>
    <submittedName>
        <fullName evidence="2">Membrane protein</fullName>
    </submittedName>
</protein>
<dbReference type="AlphaFoldDB" id="A0A8J3GNM6"/>
<evidence type="ECO:0000313" key="2">
    <source>
        <dbReference type="EMBL" id="GHF07752.1"/>
    </source>
</evidence>
<proteinExistence type="predicted"/>
<dbReference type="RefSeq" id="WP_191281836.1">
    <property type="nucleotide sequence ID" value="NZ_BNAI01000001.1"/>
</dbReference>
<comment type="caution">
    <text evidence="2">The sequence shown here is derived from an EMBL/GenBank/DDBJ whole genome shotgun (WGS) entry which is preliminary data.</text>
</comment>
<dbReference type="EMBL" id="BNAI01000001">
    <property type="protein sequence ID" value="GHF07752.1"/>
    <property type="molecule type" value="Genomic_DNA"/>
</dbReference>
<name>A0A8J3GNM6_9MICO</name>
<feature type="transmembrane region" description="Helical" evidence="1">
    <location>
        <begin position="20"/>
        <end position="38"/>
    </location>
</feature>
<keyword evidence="1" id="KW-0812">Transmembrane</keyword>
<accession>A0A8J3GNM6</accession>
<keyword evidence="1" id="KW-1133">Transmembrane helix</keyword>
<dbReference type="Proteomes" id="UP000617531">
    <property type="component" value="Unassembled WGS sequence"/>
</dbReference>
<feature type="transmembrane region" description="Helical" evidence="1">
    <location>
        <begin position="44"/>
        <end position="65"/>
    </location>
</feature>
<organism evidence="2 3">
    <name type="scientific">Pseudolysinimonas yzui</name>
    <dbReference type="NCBI Taxonomy" id="2708254"/>
    <lineage>
        <taxon>Bacteria</taxon>
        <taxon>Bacillati</taxon>
        <taxon>Actinomycetota</taxon>
        <taxon>Actinomycetes</taxon>
        <taxon>Micrococcales</taxon>
        <taxon>Microbacteriaceae</taxon>
        <taxon>Pseudolysinimonas</taxon>
    </lineage>
</organism>
<keyword evidence="1" id="KW-0472">Membrane</keyword>
<keyword evidence="3" id="KW-1185">Reference proteome</keyword>
<evidence type="ECO:0000313" key="3">
    <source>
        <dbReference type="Proteomes" id="UP000617531"/>
    </source>
</evidence>
<sequence length="153" mass="16084">MSTRRLDSSQLAGPGRILVAVYAVLAVAATGRSVFQIIDRFGEAPIAFSLSALAAVVYIVATLALALRWTTIAWVTIGFEFVGVLVIGTVSVLAPGLLGLDSVDPFGREATVWSAYGAGYLCIPLVLPVIGLFYLWRGRRVTAAESAAVESAP</sequence>
<reference evidence="2" key="2">
    <citation type="submission" date="2020-09" db="EMBL/GenBank/DDBJ databases">
        <authorList>
            <person name="Sun Q."/>
            <person name="Zhou Y."/>
        </authorList>
    </citation>
    <scope>NUCLEOTIDE SEQUENCE</scope>
    <source>
        <strain evidence="2">CGMCC 1.16548</strain>
    </source>
</reference>
<feature type="transmembrane region" description="Helical" evidence="1">
    <location>
        <begin position="72"/>
        <end position="93"/>
    </location>
</feature>